<dbReference type="AlphaFoldDB" id="A0AAN9MUM6"/>
<proteinExistence type="predicted"/>
<gene>
    <name evidence="1" type="ORF">VNO77_02934</name>
</gene>
<dbReference type="Proteomes" id="UP001367508">
    <property type="component" value="Unassembled WGS sequence"/>
</dbReference>
<keyword evidence="2" id="KW-1185">Reference proteome</keyword>
<name>A0AAN9MUM6_CANGL</name>
<organism evidence="1 2">
    <name type="scientific">Canavalia gladiata</name>
    <name type="common">Sword bean</name>
    <name type="synonym">Dolichos gladiatus</name>
    <dbReference type="NCBI Taxonomy" id="3824"/>
    <lineage>
        <taxon>Eukaryota</taxon>
        <taxon>Viridiplantae</taxon>
        <taxon>Streptophyta</taxon>
        <taxon>Embryophyta</taxon>
        <taxon>Tracheophyta</taxon>
        <taxon>Spermatophyta</taxon>
        <taxon>Magnoliopsida</taxon>
        <taxon>eudicotyledons</taxon>
        <taxon>Gunneridae</taxon>
        <taxon>Pentapetalae</taxon>
        <taxon>rosids</taxon>
        <taxon>fabids</taxon>
        <taxon>Fabales</taxon>
        <taxon>Fabaceae</taxon>
        <taxon>Papilionoideae</taxon>
        <taxon>50 kb inversion clade</taxon>
        <taxon>NPAAA clade</taxon>
        <taxon>indigoferoid/millettioid clade</taxon>
        <taxon>Phaseoleae</taxon>
        <taxon>Canavalia</taxon>
    </lineage>
</organism>
<evidence type="ECO:0000313" key="2">
    <source>
        <dbReference type="Proteomes" id="UP001367508"/>
    </source>
</evidence>
<dbReference type="EMBL" id="JAYMYQ010000001">
    <property type="protein sequence ID" value="KAK7360916.1"/>
    <property type="molecule type" value="Genomic_DNA"/>
</dbReference>
<evidence type="ECO:0000313" key="1">
    <source>
        <dbReference type="EMBL" id="KAK7360916.1"/>
    </source>
</evidence>
<reference evidence="1 2" key="1">
    <citation type="submission" date="2024-01" db="EMBL/GenBank/DDBJ databases">
        <title>The genomes of 5 underutilized Papilionoideae crops provide insights into root nodulation and disease resistanc.</title>
        <authorList>
            <person name="Jiang F."/>
        </authorList>
    </citation>
    <scope>NUCLEOTIDE SEQUENCE [LARGE SCALE GENOMIC DNA]</scope>
    <source>
        <strain evidence="1">LVBAO_FW01</strain>
        <tissue evidence="1">Leaves</tissue>
    </source>
</reference>
<protein>
    <submittedName>
        <fullName evidence="1">Uncharacterized protein</fullName>
    </submittedName>
</protein>
<comment type="caution">
    <text evidence="1">The sequence shown here is derived from an EMBL/GenBank/DDBJ whole genome shotgun (WGS) entry which is preliminary data.</text>
</comment>
<sequence>MPEHKLISVYGDTKVISTVVPTSSLAKMEFPVSTIARPTAFGQLGLKRNRTSQTETICQRRLLILNIKPFNIVIGVVKQDLSLGVSPLHHQIWDHVNALLLMTCARVSMSRTGCPQGLPILFKQIESLNELLPPCVRIAKDAELLPPLYEPKLKCEQSAPKACKLFEITTVGSSLHVSTFSVDYPIRTTKIRV</sequence>
<accession>A0AAN9MUM6</accession>